<evidence type="ECO:0000256" key="1">
    <source>
        <dbReference type="SAM" id="MobiDB-lite"/>
    </source>
</evidence>
<dbReference type="EMBL" id="CP050292">
    <property type="protein sequence ID" value="QND75351.1"/>
    <property type="molecule type" value="Genomic_DNA"/>
</dbReference>
<feature type="region of interest" description="Disordered" evidence="1">
    <location>
        <begin position="1"/>
        <end position="90"/>
    </location>
</feature>
<name>A0A7G6U8L9_9BRAD</name>
<protein>
    <submittedName>
        <fullName evidence="2">Uncharacterized protein</fullName>
    </submittedName>
</protein>
<feature type="compositionally biased region" description="Polar residues" evidence="1">
    <location>
        <begin position="39"/>
        <end position="61"/>
    </location>
</feature>
<accession>A0A7G6U8L9</accession>
<dbReference type="KEGG" id="trb:HB776_08215"/>
<organism evidence="2 3">
    <name type="scientific">Tardiphaga robiniae</name>
    <dbReference type="NCBI Taxonomy" id="943830"/>
    <lineage>
        <taxon>Bacteria</taxon>
        <taxon>Pseudomonadati</taxon>
        <taxon>Pseudomonadota</taxon>
        <taxon>Alphaproteobacteria</taxon>
        <taxon>Hyphomicrobiales</taxon>
        <taxon>Nitrobacteraceae</taxon>
        <taxon>Tardiphaga</taxon>
    </lineage>
</organism>
<sequence>MGLGSASVQAGPCNTSKTTEMRDAGSGPTPGNTGSTVGANSKTDQHPPTSAMNQQSGNIPASSEDAQKQMQGKPTAAQQADGAKAQGSDC</sequence>
<feature type="compositionally biased region" description="Polar residues" evidence="1">
    <location>
        <begin position="1"/>
        <end position="18"/>
    </location>
</feature>
<dbReference type="Proteomes" id="UP000515291">
    <property type="component" value="Chromosome"/>
</dbReference>
<evidence type="ECO:0000313" key="3">
    <source>
        <dbReference type="Proteomes" id="UP000515291"/>
    </source>
</evidence>
<dbReference type="AlphaFoldDB" id="A0A7G6U8L9"/>
<proteinExistence type="predicted"/>
<reference evidence="3" key="1">
    <citation type="journal article" date="2020" name="Mol. Plant Microbe">
        <title>Rhizobial microsymbionts of the narrowly endemic Oxytropis species growing in Kamchatka are characterized by significant genetic diversity and possess a set of genes that are associated with T3SS and T6SS secretion systems and can affect the development of symbiosis.</title>
        <authorList>
            <person name="Safronova V."/>
            <person name="Guro P."/>
            <person name="Sazanova A."/>
            <person name="Kuznetsova I."/>
            <person name="Belimov A."/>
            <person name="Yakubov V."/>
            <person name="Chirak E."/>
            <person name="Afonin A."/>
            <person name="Gogolev Y."/>
            <person name="Andronov E."/>
            <person name="Tikhonovich I."/>
        </authorList>
    </citation>
    <scope>NUCLEOTIDE SEQUENCE [LARGE SCALE GENOMIC DNA]</scope>
    <source>
        <strain evidence="3">581</strain>
    </source>
</reference>
<evidence type="ECO:0000313" key="2">
    <source>
        <dbReference type="EMBL" id="QND75351.1"/>
    </source>
</evidence>
<feature type="compositionally biased region" description="Low complexity" evidence="1">
    <location>
        <begin position="25"/>
        <end position="38"/>
    </location>
</feature>
<gene>
    <name evidence="2" type="ORF">HB776_08215</name>
</gene>
<feature type="compositionally biased region" description="Low complexity" evidence="1">
    <location>
        <begin position="76"/>
        <end position="90"/>
    </location>
</feature>